<evidence type="ECO:0000313" key="2">
    <source>
        <dbReference type="EMBL" id="KAK2718748.1"/>
    </source>
</evidence>
<feature type="region of interest" description="Disordered" evidence="1">
    <location>
        <begin position="26"/>
        <end position="53"/>
    </location>
</feature>
<reference evidence="2" key="1">
    <citation type="submission" date="2023-07" db="EMBL/GenBank/DDBJ databases">
        <title>Chromosome-level genome assembly of Artemia franciscana.</title>
        <authorList>
            <person name="Jo E."/>
        </authorList>
    </citation>
    <scope>NUCLEOTIDE SEQUENCE</scope>
    <source>
        <tissue evidence="2">Whole body</tissue>
    </source>
</reference>
<protein>
    <submittedName>
        <fullName evidence="2">Uncharacterized protein</fullName>
    </submittedName>
</protein>
<dbReference type="EMBL" id="JAVRJZ010000009">
    <property type="protein sequence ID" value="KAK2718748.1"/>
    <property type="molecule type" value="Genomic_DNA"/>
</dbReference>
<gene>
    <name evidence="2" type="ORF">QYM36_005922</name>
</gene>
<name>A0AA88HX58_ARTSF</name>
<dbReference type="Proteomes" id="UP001187531">
    <property type="component" value="Unassembled WGS sequence"/>
</dbReference>
<accession>A0AA88HX58</accession>
<keyword evidence="3" id="KW-1185">Reference proteome</keyword>
<evidence type="ECO:0000313" key="3">
    <source>
        <dbReference type="Proteomes" id="UP001187531"/>
    </source>
</evidence>
<comment type="caution">
    <text evidence="2">The sequence shown here is derived from an EMBL/GenBank/DDBJ whole genome shotgun (WGS) entry which is preliminary data.</text>
</comment>
<evidence type="ECO:0000256" key="1">
    <source>
        <dbReference type="SAM" id="MobiDB-lite"/>
    </source>
</evidence>
<proteinExistence type="predicted"/>
<dbReference type="AlphaFoldDB" id="A0AA88HX58"/>
<feature type="non-terminal residue" evidence="2">
    <location>
        <position position="1"/>
    </location>
</feature>
<sequence>MFSLVVTASNVLATINAMDVESLSLDESDDDLLKPHDTELEDTSKYGDPNSTFLPADESIVREEVSEHESDFEDDMPVAERARIPQRPMKRPKFMKWRKLIQRTYAFTDKPENSDAKAEFWYIK</sequence>
<feature type="compositionally biased region" description="Basic and acidic residues" evidence="1">
    <location>
        <begin position="31"/>
        <end position="45"/>
    </location>
</feature>
<organism evidence="2 3">
    <name type="scientific">Artemia franciscana</name>
    <name type="common">Brine shrimp</name>
    <name type="synonym">Artemia sanfranciscana</name>
    <dbReference type="NCBI Taxonomy" id="6661"/>
    <lineage>
        <taxon>Eukaryota</taxon>
        <taxon>Metazoa</taxon>
        <taxon>Ecdysozoa</taxon>
        <taxon>Arthropoda</taxon>
        <taxon>Crustacea</taxon>
        <taxon>Branchiopoda</taxon>
        <taxon>Anostraca</taxon>
        <taxon>Artemiidae</taxon>
        <taxon>Artemia</taxon>
    </lineage>
</organism>